<accession>A0A4V1J7G4</accession>
<evidence type="ECO:0000313" key="6">
    <source>
        <dbReference type="Proteomes" id="UP000289257"/>
    </source>
</evidence>
<keyword evidence="6" id="KW-1185">Reference proteome</keyword>
<name>A0A4V1J7G4_9BACT</name>
<dbReference type="SUPFAM" id="SSF53335">
    <property type="entry name" value="S-adenosyl-L-methionine-dependent methyltransferases"/>
    <property type="match status" value="1"/>
</dbReference>
<gene>
    <name evidence="5" type="ORF">EOT05_02500</name>
</gene>
<reference evidence="5" key="1">
    <citation type="submission" date="2019-01" db="EMBL/GenBank/DDBJ databases">
        <title>Genomic signatures and co-occurrence patterns of the ultra-small Saccharimodia (Patescibacteria phylum) suggest a symbiotic lifestyle.</title>
        <authorList>
            <person name="Lemos L."/>
            <person name="Medeiros J."/>
            <person name="Andreote F."/>
            <person name="Fernandes G."/>
            <person name="Varani A."/>
            <person name="Oliveira G."/>
            <person name="Pylro V."/>
        </authorList>
    </citation>
    <scope>NUCLEOTIDE SEQUENCE [LARGE SCALE GENOMIC DNA]</scope>
    <source>
        <strain evidence="5">AMD02</strain>
    </source>
</reference>
<evidence type="ECO:0008006" key="7">
    <source>
        <dbReference type="Google" id="ProtNLM"/>
    </source>
</evidence>
<evidence type="ECO:0000256" key="3">
    <source>
        <dbReference type="ARBA" id="ARBA00022691"/>
    </source>
</evidence>
<dbReference type="InterPro" id="IPR026170">
    <property type="entry name" value="FAM173A/B"/>
</dbReference>
<keyword evidence="3" id="KW-0949">S-adenosyl-L-methionine</keyword>
<keyword evidence="2" id="KW-0808">Transferase</keyword>
<dbReference type="InterPro" id="IPR029063">
    <property type="entry name" value="SAM-dependent_MTases_sf"/>
</dbReference>
<keyword evidence="4" id="KW-0812">Transmembrane</keyword>
<dbReference type="PANTHER" id="PTHR13610:SF9">
    <property type="entry name" value="FI06469P"/>
    <property type="match status" value="1"/>
</dbReference>
<dbReference type="Gene3D" id="3.40.50.150">
    <property type="entry name" value="Vaccinia Virus protein VP39"/>
    <property type="match status" value="1"/>
</dbReference>
<organism evidence="5 6">
    <name type="scientific">Candidatus Microsaccharimonas sossegonensis</name>
    <dbReference type="NCBI Taxonomy" id="2506948"/>
    <lineage>
        <taxon>Bacteria</taxon>
        <taxon>Candidatus Saccharimonadota</taxon>
        <taxon>Candidatus Saccharimonadia</taxon>
        <taxon>Candidatus Saccharimonadales</taxon>
        <taxon>Candidatus Saccharimonadaceae</taxon>
        <taxon>Candidatus Microsaccharimonas</taxon>
    </lineage>
</organism>
<feature type="transmembrane region" description="Helical" evidence="4">
    <location>
        <begin position="6"/>
        <end position="30"/>
    </location>
</feature>
<evidence type="ECO:0000256" key="1">
    <source>
        <dbReference type="ARBA" id="ARBA00022603"/>
    </source>
</evidence>
<dbReference type="AlphaFoldDB" id="A0A4V1J7G4"/>
<evidence type="ECO:0000313" key="5">
    <source>
        <dbReference type="EMBL" id="RWZ78597.1"/>
    </source>
</evidence>
<dbReference type="GO" id="GO:0032259">
    <property type="term" value="P:methylation"/>
    <property type="evidence" value="ECO:0007669"/>
    <property type="project" value="UniProtKB-KW"/>
</dbReference>
<keyword evidence="1" id="KW-0489">Methyltransferase</keyword>
<protein>
    <recommendedName>
        <fullName evidence="7">Methyltransferase domain-containing protein</fullName>
    </recommendedName>
</protein>
<keyword evidence="4" id="KW-1133">Transmembrane helix</keyword>
<dbReference type="CDD" id="cd02440">
    <property type="entry name" value="AdoMet_MTases"/>
    <property type="match status" value="1"/>
</dbReference>
<evidence type="ECO:0000256" key="2">
    <source>
        <dbReference type="ARBA" id="ARBA00022679"/>
    </source>
</evidence>
<dbReference type="GO" id="GO:0003723">
    <property type="term" value="F:RNA binding"/>
    <property type="evidence" value="ECO:0007669"/>
    <property type="project" value="UniProtKB-KW"/>
</dbReference>
<evidence type="ECO:0000256" key="4">
    <source>
        <dbReference type="SAM" id="Phobius"/>
    </source>
</evidence>
<proteinExistence type="predicted"/>
<dbReference type="PANTHER" id="PTHR13610">
    <property type="entry name" value="METHYLTRANSFERASE DOMAIN-CONTAINING PROTEIN"/>
    <property type="match status" value="1"/>
</dbReference>
<keyword evidence="4" id="KW-0472">Membrane</keyword>
<comment type="caution">
    <text evidence="5">The sequence shown here is derived from an EMBL/GenBank/DDBJ whole genome shotgun (WGS) entry which is preliminary data.</text>
</comment>
<dbReference type="GO" id="GO:0016279">
    <property type="term" value="F:protein-lysine N-methyltransferase activity"/>
    <property type="evidence" value="ECO:0007669"/>
    <property type="project" value="InterPro"/>
</dbReference>
<sequence length="176" mass="19578">MISPLTAIVFVLICIFLFFGLVVFVGAPYIPSHRKDIKKAFDHFDINNSDVLVDAGSGDGVVLRSAASRGAQAIGYEINPILVGVSRLLSLRDPNVTVLLQNVWLATLPEETTIVYAFSVQRDEKKLIALLQREANRLNKPLRLLCYASPFTGMKASDTFEAYYLYIFHPLQSKNA</sequence>
<dbReference type="EMBL" id="SCKX01000001">
    <property type="protein sequence ID" value="RWZ78597.1"/>
    <property type="molecule type" value="Genomic_DNA"/>
</dbReference>
<dbReference type="Proteomes" id="UP000289257">
    <property type="component" value="Unassembled WGS sequence"/>
</dbReference>